<dbReference type="EMBL" id="JAAYSM010000104">
    <property type="protein sequence ID" value="NLJ17865.1"/>
    <property type="molecule type" value="Genomic_DNA"/>
</dbReference>
<accession>A0A7X8C370</accession>
<proteinExistence type="predicted"/>
<dbReference type="InterPro" id="IPR056096">
    <property type="entry name" value="DUF7679"/>
</dbReference>
<gene>
    <name evidence="1" type="ORF">GX355_03300</name>
</gene>
<evidence type="ECO:0000313" key="1">
    <source>
        <dbReference type="EMBL" id="NLJ17865.1"/>
    </source>
</evidence>
<dbReference type="Proteomes" id="UP000541058">
    <property type="component" value="Unassembled WGS sequence"/>
</dbReference>
<dbReference type="Pfam" id="PF24727">
    <property type="entry name" value="DUF7679"/>
    <property type="match status" value="1"/>
</dbReference>
<dbReference type="RefSeq" id="WP_276647024.1">
    <property type="nucleotide sequence ID" value="NZ_JAAYSM010000104.1"/>
</dbReference>
<organism evidence="1 2">
    <name type="scientific">Globicatella sulfidifaciens</name>
    <dbReference type="NCBI Taxonomy" id="136093"/>
    <lineage>
        <taxon>Bacteria</taxon>
        <taxon>Bacillati</taxon>
        <taxon>Bacillota</taxon>
        <taxon>Bacilli</taxon>
        <taxon>Lactobacillales</taxon>
        <taxon>Aerococcaceae</taxon>
        <taxon>Globicatella</taxon>
    </lineage>
</organism>
<evidence type="ECO:0000313" key="2">
    <source>
        <dbReference type="Proteomes" id="UP000541058"/>
    </source>
</evidence>
<name>A0A7X8C370_9LACT</name>
<comment type="caution">
    <text evidence="1">The sequence shown here is derived from an EMBL/GenBank/DDBJ whole genome shotgun (WGS) entry which is preliminary data.</text>
</comment>
<protein>
    <submittedName>
        <fullName evidence="1">Uncharacterized protein</fullName>
    </submittedName>
</protein>
<sequence length="141" mass="17114">MAKKKRKKFCVRVRCLNGKSYQFPLPNDLQKAMWQYKVENPTNWFDLLSQALINIPTKEYRENYQPPMTVALVEKIFVTANYEHVATRGQFVIKDNWQRTDLSRHWNNIRFLQHDYPLMTKLRILLAYLIWMTKLHMRPIK</sequence>
<reference evidence="1 2" key="1">
    <citation type="journal article" date="2020" name="Biotechnol. Biofuels">
        <title>New insights from the biogas microbiome by comprehensive genome-resolved metagenomics of nearly 1600 species originating from multiple anaerobic digesters.</title>
        <authorList>
            <person name="Campanaro S."/>
            <person name="Treu L."/>
            <person name="Rodriguez-R L.M."/>
            <person name="Kovalovszki A."/>
            <person name="Ziels R.M."/>
            <person name="Maus I."/>
            <person name="Zhu X."/>
            <person name="Kougias P.G."/>
            <person name="Basile A."/>
            <person name="Luo G."/>
            <person name="Schluter A."/>
            <person name="Konstantinidis K.T."/>
            <person name="Angelidaki I."/>
        </authorList>
    </citation>
    <scope>NUCLEOTIDE SEQUENCE [LARGE SCALE GENOMIC DNA]</scope>
    <source>
        <strain evidence="1">AS23ysBPME_34</strain>
    </source>
</reference>
<dbReference type="AlphaFoldDB" id="A0A7X8C370"/>